<accession>A0AAV1ZQK5</accession>
<dbReference type="EMBL" id="CAXIEN010000062">
    <property type="protein sequence ID" value="CAL1272613.1"/>
    <property type="molecule type" value="Genomic_DNA"/>
</dbReference>
<evidence type="ECO:0000313" key="1">
    <source>
        <dbReference type="EMBL" id="CAL1272613.1"/>
    </source>
</evidence>
<comment type="caution">
    <text evidence="1">The sequence shown here is derived from an EMBL/GenBank/DDBJ whole genome shotgun (WGS) entry which is preliminary data.</text>
</comment>
<organism evidence="1 2">
    <name type="scientific">Larinioides sclopetarius</name>
    <dbReference type="NCBI Taxonomy" id="280406"/>
    <lineage>
        <taxon>Eukaryota</taxon>
        <taxon>Metazoa</taxon>
        <taxon>Ecdysozoa</taxon>
        <taxon>Arthropoda</taxon>
        <taxon>Chelicerata</taxon>
        <taxon>Arachnida</taxon>
        <taxon>Araneae</taxon>
        <taxon>Araneomorphae</taxon>
        <taxon>Entelegynae</taxon>
        <taxon>Araneoidea</taxon>
        <taxon>Araneidae</taxon>
        <taxon>Larinioides</taxon>
    </lineage>
</organism>
<keyword evidence="2" id="KW-1185">Reference proteome</keyword>
<name>A0AAV1ZQK5_9ARAC</name>
<reference evidence="1 2" key="1">
    <citation type="submission" date="2024-04" db="EMBL/GenBank/DDBJ databases">
        <authorList>
            <person name="Rising A."/>
            <person name="Reimegard J."/>
            <person name="Sonavane S."/>
            <person name="Akerstrom W."/>
            <person name="Nylinder S."/>
            <person name="Hedman E."/>
            <person name="Kallberg Y."/>
        </authorList>
    </citation>
    <scope>NUCLEOTIDE SEQUENCE [LARGE SCALE GENOMIC DNA]</scope>
</reference>
<gene>
    <name evidence="1" type="ORF">LARSCL_LOCUS6489</name>
</gene>
<sequence length="54" mass="6178">MNTINSYSSCLTGYQYLKSFNILINCRKLSLVFLVLKSFIRLQASSPNHNVVTH</sequence>
<evidence type="ECO:0000313" key="2">
    <source>
        <dbReference type="Proteomes" id="UP001497382"/>
    </source>
</evidence>
<dbReference type="AlphaFoldDB" id="A0AAV1ZQK5"/>
<proteinExistence type="predicted"/>
<dbReference type="Proteomes" id="UP001497382">
    <property type="component" value="Unassembled WGS sequence"/>
</dbReference>
<protein>
    <submittedName>
        <fullName evidence="1">Uncharacterized protein</fullName>
    </submittedName>
</protein>